<keyword evidence="12" id="KW-0346">Stress response</keyword>
<dbReference type="NCBIfam" id="TIGR02037">
    <property type="entry name" value="degP_htrA_DO"/>
    <property type="match status" value="1"/>
</dbReference>
<dbReference type="InterPro" id="IPR001478">
    <property type="entry name" value="PDZ"/>
</dbReference>
<comment type="similarity">
    <text evidence="3">Belongs to the peptidase S1C family.</text>
</comment>
<feature type="binding site" evidence="15">
    <location>
        <position position="181"/>
    </location>
    <ligand>
        <name>substrate</name>
    </ligand>
</feature>
<evidence type="ECO:0000256" key="4">
    <source>
        <dbReference type="ARBA" id="ARBA00013035"/>
    </source>
</evidence>
<keyword evidence="6" id="KW-0645">Protease</keyword>
<feature type="binding site" evidence="15">
    <location>
        <begin position="253"/>
        <end position="255"/>
    </location>
    <ligand>
        <name>substrate</name>
    </ligand>
</feature>
<evidence type="ECO:0000256" key="3">
    <source>
        <dbReference type="ARBA" id="ARBA00010541"/>
    </source>
</evidence>
<keyword evidence="10" id="KW-0378">Hydrolase</keyword>
<dbReference type="GO" id="GO:0042597">
    <property type="term" value="C:periplasmic space"/>
    <property type="evidence" value="ECO:0007669"/>
    <property type="project" value="UniProtKB-SubCell"/>
</dbReference>
<keyword evidence="7 17" id="KW-0732">Signal</keyword>
<comment type="caution">
    <text evidence="19">The sequence shown here is derived from an EMBL/GenBank/DDBJ whole genome shotgun (WGS) entry which is preliminary data.</text>
</comment>
<evidence type="ECO:0000256" key="14">
    <source>
        <dbReference type="PIRSR" id="PIRSR611782-1"/>
    </source>
</evidence>
<dbReference type="Gene3D" id="2.30.42.10">
    <property type="match status" value="2"/>
</dbReference>
<dbReference type="InterPro" id="IPR011782">
    <property type="entry name" value="Pept_S1C_Do"/>
</dbReference>
<dbReference type="SUPFAM" id="SSF50156">
    <property type="entry name" value="PDZ domain-like"/>
    <property type="match status" value="2"/>
</dbReference>
<dbReference type="SUPFAM" id="SSF50494">
    <property type="entry name" value="Trypsin-like serine proteases"/>
    <property type="match status" value="1"/>
</dbReference>
<feature type="active site" description="Charge relay system" evidence="14">
    <location>
        <position position="255"/>
    </location>
</feature>
<dbReference type="InterPro" id="IPR001940">
    <property type="entry name" value="Peptidase_S1C"/>
</dbReference>
<evidence type="ECO:0000256" key="2">
    <source>
        <dbReference type="ARBA" id="ARBA00004418"/>
    </source>
</evidence>
<comment type="subcellular location">
    <subcellularLocation>
        <location evidence="2">Periplasm</location>
    </subcellularLocation>
</comment>
<dbReference type="InterPro" id="IPR036034">
    <property type="entry name" value="PDZ_sf"/>
</dbReference>
<dbReference type="GO" id="GO:0004252">
    <property type="term" value="F:serine-type endopeptidase activity"/>
    <property type="evidence" value="ECO:0007669"/>
    <property type="project" value="InterPro"/>
</dbReference>
<keyword evidence="20" id="KW-1185">Reference proteome</keyword>
<feature type="binding site" evidence="15">
    <location>
        <position position="151"/>
    </location>
    <ligand>
        <name>substrate</name>
    </ligand>
</feature>
<evidence type="ECO:0000256" key="15">
    <source>
        <dbReference type="PIRSR" id="PIRSR611782-2"/>
    </source>
</evidence>
<feature type="active site" description="Charge relay system" evidence="14">
    <location>
        <position position="151"/>
    </location>
</feature>
<feature type="region of interest" description="Disordered" evidence="16">
    <location>
        <begin position="28"/>
        <end position="53"/>
    </location>
</feature>
<keyword evidence="11" id="KW-0720">Serine protease</keyword>
<evidence type="ECO:0000256" key="5">
    <source>
        <dbReference type="ARBA" id="ARBA00013958"/>
    </source>
</evidence>
<feature type="compositionally biased region" description="Polar residues" evidence="16">
    <location>
        <begin position="41"/>
        <end position="52"/>
    </location>
</feature>
<feature type="signal peptide" evidence="17">
    <location>
        <begin position="1"/>
        <end position="25"/>
    </location>
</feature>
<dbReference type="PANTHER" id="PTHR22939:SF130">
    <property type="entry name" value="PERIPLASMIC SERINE ENDOPROTEASE DEGP-LIKE-RELATED"/>
    <property type="match status" value="1"/>
</dbReference>
<dbReference type="Pfam" id="PF13365">
    <property type="entry name" value="Trypsin_2"/>
    <property type="match status" value="1"/>
</dbReference>
<dbReference type="EC" id="3.4.21.107" evidence="4"/>
<organism evidence="19 20">
    <name type="scientific">Oecophyllibacter saccharovorans</name>
    <dbReference type="NCBI Taxonomy" id="2558360"/>
    <lineage>
        <taxon>Bacteria</taxon>
        <taxon>Pseudomonadati</taxon>
        <taxon>Pseudomonadota</taxon>
        <taxon>Alphaproteobacteria</taxon>
        <taxon>Acetobacterales</taxon>
        <taxon>Acetobacteraceae</taxon>
        <taxon>Oecophyllibacter</taxon>
    </lineage>
</organism>
<dbReference type="SMART" id="SM00228">
    <property type="entry name" value="PDZ"/>
    <property type="match status" value="2"/>
</dbReference>
<dbReference type="InterPro" id="IPR041489">
    <property type="entry name" value="PDZ_6"/>
</dbReference>
<keyword evidence="9" id="KW-0574">Periplasm</keyword>
<dbReference type="PRINTS" id="PR00834">
    <property type="entry name" value="PROTEASES2C"/>
</dbReference>
<gene>
    <name evidence="19" type="ORF">E3202_03715</name>
</gene>
<evidence type="ECO:0000256" key="6">
    <source>
        <dbReference type="ARBA" id="ARBA00022670"/>
    </source>
</evidence>
<dbReference type="EMBL" id="SORZ01000001">
    <property type="protein sequence ID" value="TPW36219.1"/>
    <property type="molecule type" value="Genomic_DNA"/>
</dbReference>
<evidence type="ECO:0000313" key="20">
    <source>
        <dbReference type="Proteomes" id="UP000315037"/>
    </source>
</evidence>
<evidence type="ECO:0000256" key="12">
    <source>
        <dbReference type="ARBA" id="ARBA00023016"/>
    </source>
</evidence>
<keyword evidence="8" id="KW-0677">Repeat</keyword>
<sequence>MRFSLALLTAVPLIGAGLRPLPALADPAAGADNSAAKTAPINPQSTVSTGTSGAPCKCQGLPDFVQIVHKVKPAVVSISARIKEDDVQEGPSGSAPMGPGNGMGMGGGMGFPFPFMPFPFQSAPQPSNRLIEARGSGFLISPDGYIVTNNHVVKGATRVMVKLDDGTSLPARIVGTDPKTDLALLHVKVSKPLPYVDLGNSDDAQPGQWVVAVGNPFGLGGTVTAGIISAMGRDLHSGAYNDFIQVDAPINQGNSGGPLITLNGKVIGVNSMIMSANGGGSIGIGFAIPSDTVKAVVAQLRKNGHVVRGSMGVEVQDISPVMAQALHLPLAGPGAPPHGALVASVGRGSPAEKAGLKSGDVILALNGHPVLSGHDLAVHVTELAPGTKATVEVLRDGKKQNIEFVTANLSARSPDQNADAADTKPGRVGVSLSSLTPRVRQELGLDENVQGAVVAGVAPDSPAEHAGIRPGDVIVGVGPQATPTPKAVVTLVQKAMSAHQPPLLRILRDGQQLFVAVSPDSNADMGDE</sequence>
<reference evidence="19 20" key="1">
    <citation type="submission" date="2019-03" db="EMBL/GenBank/DDBJ databases">
        <title>The complete genome sequence of Neokomagataea sp. Jb2 NBRC113641.</title>
        <authorList>
            <person name="Chua K.-O."/>
            <person name="Chan K.-G."/>
            <person name="See-Too W.-S."/>
        </authorList>
    </citation>
    <scope>NUCLEOTIDE SEQUENCE [LARGE SCALE GENOMIC DNA]</scope>
    <source>
        <strain evidence="19 20">Jb2</strain>
    </source>
</reference>
<evidence type="ECO:0000256" key="11">
    <source>
        <dbReference type="ARBA" id="ARBA00022825"/>
    </source>
</evidence>
<feature type="domain" description="PDZ" evidence="18">
    <location>
        <begin position="295"/>
        <end position="373"/>
    </location>
</feature>
<dbReference type="Gene3D" id="2.40.10.120">
    <property type="match status" value="1"/>
</dbReference>
<accession>A0A506USF6</accession>
<dbReference type="Pfam" id="PF13180">
    <property type="entry name" value="PDZ_2"/>
    <property type="match status" value="1"/>
</dbReference>
<protein>
    <recommendedName>
        <fullName evidence="5">Probable periplasmic serine endoprotease DegP-like</fullName>
        <ecNumber evidence="4">3.4.21.107</ecNumber>
    </recommendedName>
    <alternativeName>
        <fullName evidence="13">Protease Do</fullName>
    </alternativeName>
</protein>
<feature type="chain" id="PRO_5039322425" description="Probable periplasmic serine endoprotease DegP-like" evidence="17">
    <location>
        <begin position="26"/>
        <end position="528"/>
    </location>
</feature>
<evidence type="ECO:0000256" key="7">
    <source>
        <dbReference type="ARBA" id="ARBA00022729"/>
    </source>
</evidence>
<evidence type="ECO:0000256" key="10">
    <source>
        <dbReference type="ARBA" id="ARBA00022801"/>
    </source>
</evidence>
<evidence type="ECO:0000256" key="13">
    <source>
        <dbReference type="ARBA" id="ARBA00032850"/>
    </source>
</evidence>
<evidence type="ECO:0000256" key="17">
    <source>
        <dbReference type="SAM" id="SignalP"/>
    </source>
</evidence>
<dbReference type="Pfam" id="PF17820">
    <property type="entry name" value="PDZ_6"/>
    <property type="match status" value="1"/>
</dbReference>
<evidence type="ECO:0000259" key="18">
    <source>
        <dbReference type="PROSITE" id="PS50106"/>
    </source>
</evidence>
<comment type="catalytic activity">
    <reaction evidence="1">
        <text>Acts on substrates that are at least partially unfolded. The cleavage site P1 residue is normally between a pair of hydrophobic residues, such as Val-|-Val.</text>
        <dbReference type="EC" id="3.4.21.107"/>
    </reaction>
</comment>
<dbReference type="Proteomes" id="UP000315037">
    <property type="component" value="Unassembled WGS sequence"/>
</dbReference>
<evidence type="ECO:0000256" key="9">
    <source>
        <dbReference type="ARBA" id="ARBA00022764"/>
    </source>
</evidence>
<evidence type="ECO:0000256" key="1">
    <source>
        <dbReference type="ARBA" id="ARBA00001772"/>
    </source>
</evidence>
<feature type="domain" description="PDZ" evidence="18">
    <location>
        <begin position="417"/>
        <end position="477"/>
    </location>
</feature>
<dbReference type="InterPro" id="IPR009003">
    <property type="entry name" value="Peptidase_S1_PA"/>
</dbReference>
<evidence type="ECO:0000256" key="16">
    <source>
        <dbReference type="SAM" id="MobiDB-lite"/>
    </source>
</evidence>
<evidence type="ECO:0000313" key="19">
    <source>
        <dbReference type="EMBL" id="TPW36219.1"/>
    </source>
</evidence>
<dbReference type="PROSITE" id="PS50106">
    <property type="entry name" value="PDZ"/>
    <property type="match status" value="2"/>
</dbReference>
<dbReference type="AlphaFoldDB" id="A0A506USF6"/>
<name>A0A506USF6_9PROT</name>
<feature type="active site" description="Charge relay system" evidence="14">
    <location>
        <position position="181"/>
    </location>
</feature>
<proteinExistence type="inferred from homology"/>
<dbReference type="PANTHER" id="PTHR22939">
    <property type="entry name" value="SERINE PROTEASE FAMILY S1C HTRA-RELATED"/>
    <property type="match status" value="1"/>
</dbReference>
<dbReference type="GO" id="GO:0006508">
    <property type="term" value="P:proteolysis"/>
    <property type="evidence" value="ECO:0007669"/>
    <property type="project" value="UniProtKB-KW"/>
</dbReference>
<evidence type="ECO:0000256" key="8">
    <source>
        <dbReference type="ARBA" id="ARBA00022737"/>
    </source>
</evidence>